<evidence type="ECO:0000313" key="15">
    <source>
        <dbReference type="Proteomes" id="UP000324585"/>
    </source>
</evidence>
<feature type="compositionally biased region" description="Basic and acidic residues" evidence="10">
    <location>
        <begin position="343"/>
        <end position="354"/>
    </location>
</feature>
<comment type="subcellular location">
    <subcellularLocation>
        <location evidence="1 9">Golgi apparatus membrane</location>
        <topology evidence="1 9">Peripheral membrane protein</topology>
    </subcellularLocation>
</comment>
<dbReference type="Proteomes" id="UP000324585">
    <property type="component" value="Unassembled WGS sequence"/>
</dbReference>
<dbReference type="GO" id="GO:0006891">
    <property type="term" value="P:intra-Golgi vesicle-mediated transport"/>
    <property type="evidence" value="ECO:0007669"/>
    <property type="project" value="UniProtKB-UniRule"/>
</dbReference>
<evidence type="ECO:0000256" key="8">
    <source>
        <dbReference type="ARBA" id="ARBA00031348"/>
    </source>
</evidence>
<dbReference type="OrthoDB" id="272987at2759"/>
<feature type="region of interest" description="Disordered" evidence="10">
    <location>
        <begin position="326"/>
        <end position="399"/>
    </location>
</feature>
<comment type="subunit">
    <text evidence="9">Component of the conserved oligomeric Golgi complex.</text>
</comment>
<evidence type="ECO:0000256" key="4">
    <source>
        <dbReference type="ARBA" id="ARBA00022448"/>
    </source>
</evidence>
<keyword evidence="11" id="KW-1133">Transmembrane helix</keyword>
<keyword evidence="5 9" id="KW-0653">Protein transport</keyword>
<keyword evidence="11" id="KW-0812">Transmembrane</keyword>
<sequence>MEPQTAGMVPQGEARAVASTESGWAVVKAREVMQSMALVDSPGVLTALQEIQQFVNVNSREARLSLKSELERRAIHCSADMMLSFFSTQQTLQRLHAEIGNMQQEIDQISSRLSDARLGASMVVKQTMEIKDKLHESRLQASVAERFSAAFLLNDEEERALEGVVTPAFLNALRRLEEIHENARILLRNHNQRTGLEILEMAAAKREDAYEKLYRFVHAQCGPVDVDNNDNDEEASHLLRESIRLLRARPVLLKYCADEVGAARRAILVERFVAALTKGGPGGIPKPIELQAHDILRYTNDMLAWVHQALASERELMRRLFGSDHEDFDHSSRSIATAAESNRGGEDGADEGERTQTFSKSLEEKDGTVPSPSDDLQPAGTTDGQDERSGPLTLQNSDSEMLKGSNLAMRVLNTTFDALCRPFRVRYEQALEPLPPVVTLYKLASLLEFYANMMRSLLGENAAFPDMLLECNTVAMYAFFSTWKSKMDEFRNSGVRVADDLSPPMAVLQSMSRLAEIMNTLESSLAPAEERESQIHAVVEVILIPLEMMCQQMSKKSLPPIEQNIFLANCLDALRQPLQPHAFAAARVEKLIEQADEYIDAYTQLATAAILRRCGLVDRLRQLSSRAEDVPLACVPGMDLESLSISMKNFYSLVFGGGAVGLMALAPPKVNLVQNVRMRNRAKVSVAELLSEAHAALYNAVIDPKNEYGPDAAAAVGLRTPDMVSLVLQGQV</sequence>
<comment type="similarity">
    <text evidence="2 9">Belongs to the COG6 family.</text>
</comment>
<dbReference type="GO" id="GO:0015031">
    <property type="term" value="P:protein transport"/>
    <property type="evidence" value="ECO:0007669"/>
    <property type="project" value="UniProtKB-KW"/>
</dbReference>
<dbReference type="Pfam" id="PF06419">
    <property type="entry name" value="COG6_N"/>
    <property type="match status" value="1"/>
</dbReference>
<evidence type="ECO:0000256" key="3">
    <source>
        <dbReference type="ARBA" id="ARBA00020973"/>
    </source>
</evidence>
<evidence type="ECO:0000259" key="12">
    <source>
        <dbReference type="Pfam" id="PF06419"/>
    </source>
</evidence>
<name>A0A5J4YXW2_PORPP</name>
<dbReference type="PANTHER" id="PTHR21506">
    <property type="entry name" value="COMPONENT OF OLIGOMERIC GOLGI COMPLEX 6"/>
    <property type="match status" value="1"/>
</dbReference>
<dbReference type="Pfam" id="PF20653">
    <property type="entry name" value="COG6_C"/>
    <property type="match status" value="1"/>
</dbReference>
<protein>
    <recommendedName>
        <fullName evidence="3 9">Conserved oligomeric Golgi complex subunit 6</fullName>
        <shortName evidence="9">COG complex subunit 6</shortName>
    </recommendedName>
    <alternativeName>
        <fullName evidence="8 9">Component of oligomeric Golgi complex 6</fullName>
    </alternativeName>
</protein>
<evidence type="ECO:0000256" key="10">
    <source>
        <dbReference type="SAM" id="MobiDB-lite"/>
    </source>
</evidence>
<evidence type="ECO:0000256" key="1">
    <source>
        <dbReference type="ARBA" id="ARBA00004395"/>
    </source>
</evidence>
<keyword evidence="15" id="KW-1185">Reference proteome</keyword>
<reference evidence="15" key="1">
    <citation type="journal article" date="2019" name="Nat. Commun.">
        <title>Expansion of phycobilisome linker gene families in mesophilic red algae.</title>
        <authorList>
            <person name="Lee J."/>
            <person name="Kim D."/>
            <person name="Bhattacharya D."/>
            <person name="Yoon H.S."/>
        </authorList>
    </citation>
    <scope>NUCLEOTIDE SEQUENCE [LARGE SCALE GENOMIC DNA]</scope>
    <source>
        <strain evidence="15">CCMP 1328</strain>
    </source>
</reference>
<dbReference type="SMART" id="SM01087">
    <property type="entry name" value="COG6"/>
    <property type="match status" value="1"/>
</dbReference>
<dbReference type="AlphaFoldDB" id="A0A5J4YXW2"/>
<proteinExistence type="inferred from homology"/>
<keyword evidence="6 9" id="KW-0333">Golgi apparatus</keyword>
<evidence type="ECO:0000259" key="13">
    <source>
        <dbReference type="Pfam" id="PF20653"/>
    </source>
</evidence>
<keyword evidence="4 9" id="KW-0813">Transport</keyword>
<evidence type="ECO:0000256" key="5">
    <source>
        <dbReference type="ARBA" id="ARBA00022927"/>
    </source>
</evidence>
<dbReference type="OMA" id="HSCLDFF"/>
<comment type="function">
    <text evidence="9">Required for normal Golgi function.</text>
</comment>
<organism evidence="14 15">
    <name type="scientific">Porphyridium purpureum</name>
    <name type="common">Red alga</name>
    <name type="synonym">Porphyridium cruentum</name>
    <dbReference type="NCBI Taxonomy" id="35688"/>
    <lineage>
        <taxon>Eukaryota</taxon>
        <taxon>Rhodophyta</taxon>
        <taxon>Bangiophyceae</taxon>
        <taxon>Porphyridiales</taxon>
        <taxon>Porphyridiaceae</taxon>
        <taxon>Porphyridium</taxon>
    </lineage>
</organism>
<dbReference type="PANTHER" id="PTHR21506:SF0">
    <property type="entry name" value="CONSERVED OLIGOMERIC GOLGI COMPLEX SUBUNIT 6"/>
    <property type="match status" value="1"/>
</dbReference>
<evidence type="ECO:0000256" key="7">
    <source>
        <dbReference type="ARBA" id="ARBA00023136"/>
    </source>
</evidence>
<dbReference type="GO" id="GO:0017119">
    <property type="term" value="C:Golgi transport complex"/>
    <property type="evidence" value="ECO:0007669"/>
    <property type="project" value="UniProtKB-UniRule"/>
</dbReference>
<dbReference type="EMBL" id="VRMN01000002">
    <property type="protein sequence ID" value="KAA8496429.1"/>
    <property type="molecule type" value="Genomic_DNA"/>
</dbReference>
<gene>
    <name evidence="14" type="ORF">FVE85_0158</name>
</gene>
<evidence type="ECO:0000313" key="14">
    <source>
        <dbReference type="EMBL" id="KAA8496429.1"/>
    </source>
</evidence>
<feature type="domain" description="Conserved Oligomeric Golgi complex subunit 6 C-terminal" evidence="13">
    <location>
        <begin position="192"/>
        <end position="726"/>
    </location>
</feature>
<feature type="transmembrane region" description="Helical" evidence="11">
    <location>
        <begin position="650"/>
        <end position="673"/>
    </location>
</feature>
<dbReference type="GO" id="GO:0000139">
    <property type="term" value="C:Golgi membrane"/>
    <property type="evidence" value="ECO:0007669"/>
    <property type="project" value="UniProtKB-SubCell"/>
</dbReference>
<comment type="caution">
    <text evidence="14">The sequence shown here is derived from an EMBL/GenBank/DDBJ whole genome shotgun (WGS) entry which is preliminary data.</text>
</comment>
<feature type="domain" description="Conserved oligomeric complex COG6 N-terminal" evidence="12">
    <location>
        <begin position="52"/>
        <end position="162"/>
    </location>
</feature>
<accession>A0A5J4YXW2</accession>
<keyword evidence="7 9" id="KW-0472">Membrane</keyword>
<dbReference type="InterPro" id="IPR010490">
    <property type="entry name" value="COG6"/>
</dbReference>
<evidence type="ECO:0000256" key="9">
    <source>
        <dbReference type="RuleBase" id="RU365075"/>
    </source>
</evidence>
<dbReference type="InterPro" id="IPR048368">
    <property type="entry name" value="COG6_N"/>
</dbReference>
<dbReference type="InterPro" id="IPR048369">
    <property type="entry name" value="COG6_C"/>
</dbReference>
<evidence type="ECO:0000256" key="11">
    <source>
        <dbReference type="SAM" id="Phobius"/>
    </source>
</evidence>
<evidence type="ECO:0000256" key="2">
    <source>
        <dbReference type="ARBA" id="ARBA00011023"/>
    </source>
</evidence>
<evidence type="ECO:0000256" key="6">
    <source>
        <dbReference type="ARBA" id="ARBA00023034"/>
    </source>
</evidence>